<evidence type="ECO:0000313" key="1">
    <source>
        <dbReference type="EMBL" id="GBF04845.1"/>
    </source>
</evidence>
<comment type="caution">
    <text evidence="1">The sequence shown here is derived from an EMBL/GenBank/DDBJ whole genome shotgun (WGS) entry which is preliminary data.</text>
</comment>
<dbReference type="EMBL" id="BFAG01000003">
    <property type="protein sequence ID" value="GBF04845.1"/>
    <property type="molecule type" value="Genomic_DNA"/>
</dbReference>
<reference evidence="2" key="1">
    <citation type="submission" date="2018-01" db="EMBL/GenBank/DDBJ databases">
        <title>Draft Genome Sequence of the Radioresistant Bacterium Deinococcus aerius TR0125, Isolated from the Higher Atmosphere above Japan.</title>
        <authorList>
            <person name="Satoh K."/>
            <person name="Arai H."/>
            <person name="Sanzen T."/>
            <person name="Kawaguchi Y."/>
            <person name="Hayashi H."/>
            <person name="Yokobori S."/>
            <person name="Yamagishi A."/>
            <person name="Oono Y."/>
            <person name="Narumi I."/>
        </authorList>
    </citation>
    <scope>NUCLEOTIDE SEQUENCE [LARGE SCALE GENOMIC DNA]</scope>
    <source>
        <strain evidence="2">TR0125</strain>
    </source>
</reference>
<protein>
    <submittedName>
        <fullName evidence="1">Uncharacterized protein</fullName>
    </submittedName>
</protein>
<evidence type="ECO:0000313" key="2">
    <source>
        <dbReference type="Proteomes" id="UP000236569"/>
    </source>
</evidence>
<sequence>MRGEVSEGHVLHGVRVQFPARRVGYDDFLAYAPELENPWVRVHLTWMSARHGKAERPPWPSTFLYPNLEKFCTEQ</sequence>
<gene>
    <name evidence="1" type="ORF">DAERI_030011</name>
</gene>
<organism evidence="1 2">
    <name type="scientific">Deinococcus aerius</name>
    <dbReference type="NCBI Taxonomy" id="200253"/>
    <lineage>
        <taxon>Bacteria</taxon>
        <taxon>Thermotogati</taxon>
        <taxon>Deinococcota</taxon>
        <taxon>Deinococci</taxon>
        <taxon>Deinococcales</taxon>
        <taxon>Deinococcaceae</taxon>
        <taxon>Deinococcus</taxon>
    </lineage>
</organism>
<keyword evidence="2" id="KW-1185">Reference proteome</keyword>
<proteinExistence type="predicted"/>
<accession>A0A2I9DWA6</accession>
<name>A0A2I9DWA6_9DEIO</name>
<dbReference type="AlphaFoldDB" id="A0A2I9DWA6"/>
<dbReference type="Proteomes" id="UP000236569">
    <property type="component" value="Unassembled WGS sequence"/>
</dbReference>